<dbReference type="EMBL" id="RQFK01000005">
    <property type="protein sequence ID" value="TGK89248.1"/>
    <property type="molecule type" value="Genomic_DNA"/>
</dbReference>
<dbReference type="RefSeq" id="WP_135599686.1">
    <property type="nucleotide sequence ID" value="NZ_RQFK01000005.1"/>
</dbReference>
<protein>
    <submittedName>
        <fullName evidence="1">DUF2971 domain-containing protein</fullName>
    </submittedName>
</protein>
<keyword evidence="2" id="KW-1185">Reference proteome</keyword>
<accession>A0A4R9IJ94</accession>
<dbReference type="InterPro" id="IPR021352">
    <property type="entry name" value="DUF2971"/>
</dbReference>
<comment type="caution">
    <text evidence="1">The sequence shown here is derived from an EMBL/GenBank/DDBJ whole genome shotgun (WGS) entry which is preliminary data.</text>
</comment>
<sequence length="324" mass="38051">MKQNTLFARLLERFFNIKNSHDDLQNPFLNLLKNQENHLTTELIYHYTSLEGLTGILENKELWLSNSISLNDSSEIKYAESIEKEVLSELLESHKDDQLALDFLNSFLESKKLDNQVYIISFTSDSDSLTQWQGYSQNQGVAIGFKKDTLAKYTTQRSNEFFLVFPVIYDKILQKSIFQKYFLDLLRILKEEVKQEKIEKSFHEEIIQILNETVFTALSYLYPYFKHTAFKQEQEWRFVLINHKSKYQSNKTLDISFRSGKNKLIPFVKIKLTKADTELSDLPISNIIVGPGPFMKNFAESIELYKKEKGESFDVKRSEIPYRP</sequence>
<evidence type="ECO:0000313" key="1">
    <source>
        <dbReference type="EMBL" id="TGK89248.1"/>
    </source>
</evidence>
<dbReference type="Proteomes" id="UP000298009">
    <property type="component" value="Unassembled WGS sequence"/>
</dbReference>
<reference evidence="1" key="1">
    <citation type="journal article" date="2019" name="PLoS Negl. Trop. Dis.">
        <title>Revisiting the worldwide diversity of Leptospira species in the environment.</title>
        <authorList>
            <person name="Vincent A.T."/>
            <person name="Schiettekatte O."/>
            <person name="Bourhy P."/>
            <person name="Veyrier F.J."/>
            <person name="Picardeau M."/>
        </authorList>
    </citation>
    <scope>NUCLEOTIDE SEQUENCE [LARGE SCALE GENOMIC DNA]</scope>
    <source>
        <strain evidence="1">201800287</strain>
    </source>
</reference>
<proteinExistence type="predicted"/>
<dbReference type="AlphaFoldDB" id="A0A4R9IJ94"/>
<name>A0A4R9IJ94_9LEPT</name>
<dbReference type="OrthoDB" id="344949at2"/>
<evidence type="ECO:0000313" key="2">
    <source>
        <dbReference type="Proteomes" id="UP000298009"/>
    </source>
</evidence>
<organism evidence="1 2">
    <name type="scientific">Leptospira noumeaensis</name>
    <dbReference type="NCBI Taxonomy" id="2484964"/>
    <lineage>
        <taxon>Bacteria</taxon>
        <taxon>Pseudomonadati</taxon>
        <taxon>Spirochaetota</taxon>
        <taxon>Spirochaetia</taxon>
        <taxon>Leptospirales</taxon>
        <taxon>Leptospiraceae</taxon>
        <taxon>Leptospira</taxon>
    </lineage>
</organism>
<gene>
    <name evidence="1" type="ORF">EHQ24_00070</name>
</gene>
<dbReference type="Pfam" id="PF11185">
    <property type="entry name" value="DUF2971"/>
    <property type="match status" value="1"/>
</dbReference>